<evidence type="ECO:0000256" key="3">
    <source>
        <dbReference type="ARBA" id="ARBA00022679"/>
    </source>
</evidence>
<gene>
    <name evidence="6 8" type="primary">lpxA</name>
    <name evidence="8" type="ORF">GCM10007916_04590</name>
</gene>
<comment type="catalytic activity">
    <reaction evidence="6">
        <text>a (3R)-hydroxyacyl-[ACP] + UDP-N-acetyl-alpha-D-glucosamine = a UDP-3-O-[(3R)-3-hydroxyacyl]-N-acetyl-alpha-D-glucosamine + holo-[ACP]</text>
        <dbReference type="Rhea" id="RHEA:67812"/>
        <dbReference type="Rhea" id="RHEA-COMP:9685"/>
        <dbReference type="Rhea" id="RHEA-COMP:9945"/>
        <dbReference type="ChEBI" id="CHEBI:57705"/>
        <dbReference type="ChEBI" id="CHEBI:64479"/>
        <dbReference type="ChEBI" id="CHEBI:78827"/>
        <dbReference type="ChEBI" id="CHEBI:173225"/>
        <dbReference type="EC" id="2.3.1.129"/>
    </reaction>
</comment>
<keyword evidence="1 6" id="KW-0444">Lipid biosynthesis</keyword>
<keyword evidence="2 6" id="KW-0441">Lipid A biosynthesis</keyword>
<dbReference type="InterPro" id="IPR029098">
    <property type="entry name" value="Acetyltransf_C"/>
</dbReference>
<keyword evidence="4 6" id="KW-0443">Lipid metabolism</keyword>
<evidence type="ECO:0000256" key="6">
    <source>
        <dbReference type="HAMAP-Rule" id="MF_00387"/>
    </source>
</evidence>
<dbReference type="HAMAP" id="MF_00387">
    <property type="entry name" value="LpxA"/>
    <property type="match status" value="1"/>
</dbReference>
<comment type="caution">
    <text evidence="8">The sequence shown here is derived from an EMBL/GenBank/DDBJ whole genome shotgun (WGS) entry which is preliminary data.</text>
</comment>
<evidence type="ECO:0000313" key="9">
    <source>
        <dbReference type="Proteomes" id="UP001157353"/>
    </source>
</evidence>
<comment type="function">
    <text evidence="6">Involved in the biosynthesis of lipid A, a phosphorylated glycolipid that anchors the lipopolysaccharide to the outer membrane of the cell.</text>
</comment>
<comment type="pathway">
    <text evidence="6">Glycolipid biosynthesis; lipid IV(A) biosynthesis; lipid IV(A) from (3R)-3-hydroxytetradecanoyl-[acyl-carrier-protein] and UDP-N-acetyl-alpha-D-glucosamine: step 1/6.</text>
</comment>
<dbReference type="Pfam" id="PF00132">
    <property type="entry name" value="Hexapep"/>
    <property type="match status" value="1"/>
</dbReference>
<dbReference type="RefSeq" id="WP_284202512.1">
    <property type="nucleotide sequence ID" value="NZ_BSPQ01000001.1"/>
</dbReference>
<dbReference type="NCBIfam" id="NF003657">
    <property type="entry name" value="PRK05289.1"/>
    <property type="match status" value="1"/>
</dbReference>
<keyword evidence="3 6" id="KW-0808">Transferase</keyword>
<dbReference type="EC" id="2.3.1.129" evidence="6"/>
<evidence type="ECO:0000256" key="2">
    <source>
        <dbReference type="ARBA" id="ARBA00022556"/>
    </source>
</evidence>
<keyword evidence="6" id="KW-0677">Repeat</keyword>
<keyword evidence="9" id="KW-1185">Reference proteome</keyword>
<keyword evidence="5 6" id="KW-0012">Acyltransferase</keyword>
<evidence type="ECO:0000259" key="7">
    <source>
        <dbReference type="Pfam" id="PF13720"/>
    </source>
</evidence>
<dbReference type="PANTHER" id="PTHR43480">
    <property type="entry name" value="ACYL-[ACYL-CARRIER-PROTEIN]--UDP-N-ACETYLGLUCOSAMINE O-ACYLTRANSFERASE"/>
    <property type="match status" value="1"/>
</dbReference>
<evidence type="ECO:0000256" key="4">
    <source>
        <dbReference type="ARBA" id="ARBA00023098"/>
    </source>
</evidence>
<dbReference type="InterPro" id="IPR037157">
    <property type="entry name" value="Acetyltransf_C_sf"/>
</dbReference>
<comment type="subunit">
    <text evidence="6">Homotrimer.</text>
</comment>
<dbReference type="EMBL" id="BSPQ01000001">
    <property type="protein sequence ID" value="GLS89392.1"/>
    <property type="molecule type" value="Genomic_DNA"/>
</dbReference>
<proteinExistence type="inferred from homology"/>
<reference evidence="9" key="1">
    <citation type="journal article" date="2019" name="Int. J. Syst. Evol. Microbiol.">
        <title>The Global Catalogue of Microorganisms (GCM) 10K type strain sequencing project: providing services to taxonomists for standard genome sequencing and annotation.</title>
        <authorList>
            <consortium name="The Broad Institute Genomics Platform"/>
            <consortium name="The Broad Institute Genome Sequencing Center for Infectious Disease"/>
            <person name="Wu L."/>
            <person name="Ma J."/>
        </authorList>
    </citation>
    <scope>NUCLEOTIDE SEQUENCE [LARGE SCALE GENOMIC DNA]</scope>
    <source>
        <strain evidence="9">NBRC 103166</strain>
    </source>
</reference>
<dbReference type="Gene3D" id="1.20.1180.10">
    <property type="entry name" value="Udp N-acetylglucosamine O-acyltransferase, C-terminal domain"/>
    <property type="match status" value="1"/>
</dbReference>
<dbReference type="Proteomes" id="UP001157353">
    <property type="component" value="Unassembled WGS sequence"/>
</dbReference>
<dbReference type="SUPFAM" id="SSF51161">
    <property type="entry name" value="Trimeric LpxA-like enzymes"/>
    <property type="match status" value="1"/>
</dbReference>
<organism evidence="8 9">
    <name type="scientific">Psychromonas marina</name>
    <dbReference type="NCBI Taxonomy" id="88364"/>
    <lineage>
        <taxon>Bacteria</taxon>
        <taxon>Pseudomonadati</taxon>
        <taxon>Pseudomonadota</taxon>
        <taxon>Gammaproteobacteria</taxon>
        <taxon>Alteromonadales</taxon>
        <taxon>Psychromonadaceae</taxon>
        <taxon>Psychromonas</taxon>
    </lineage>
</organism>
<dbReference type="CDD" id="cd03351">
    <property type="entry name" value="LbH_UDP-GlcNAc_AT"/>
    <property type="match status" value="1"/>
</dbReference>
<dbReference type="InterPro" id="IPR010137">
    <property type="entry name" value="Lipid_A_LpxA"/>
</dbReference>
<evidence type="ECO:0000256" key="1">
    <source>
        <dbReference type="ARBA" id="ARBA00022516"/>
    </source>
</evidence>
<evidence type="ECO:0000256" key="5">
    <source>
        <dbReference type="ARBA" id="ARBA00023315"/>
    </source>
</evidence>
<keyword evidence="6" id="KW-0963">Cytoplasm</keyword>
<protein>
    <recommendedName>
        <fullName evidence="6">Acyl-[acyl-carrier-protein]--UDP-N-acetylglucosamine O-acyltransferase</fullName>
        <shortName evidence="6">UDP-N-acetylglucosamine acyltransferase</shortName>
        <ecNumber evidence="6">2.3.1.129</ecNumber>
    </recommendedName>
</protein>
<dbReference type="Gene3D" id="2.160.10.10">
    <property type="entry name" value="Hexapeptide repeat proteins"/>
    <property type="match status" value="1"/>
</dbReference>
<dbReference type="PANTHER" id="PTHR43480:SF1">
    <property type="entry name" value="ACYL-[ACYL-CARRIER-PROTEIN]--UDP-N-ACETYLGLUCOSAMINE O-ACYLTRANSFERASE, MITOCHONDRIAL-RELATED"/>
    <property type="match status" value="1"/>
</dbReference>
<evidence type="ECO:0000313" key="8">
    <source>
        <dbReference type="EMBL" id="GLS89392.1"/>
    </source>
</evidence>
<dbReference type="Pfam" id="PF13720">
    <property type="entry name" value="Acetyltransf_11"/>
    <property type="match status" value="1"/>
</dbReference>
<dbReference type="NCBIfam" id="TIGR01852">
    <property type="entry name" value="lipid_A_lpxA"/>
    <property type="match status" value="1"/>
</dbReference>
<sequence>MTNNNIHETAKVHSTAIVHETAIIGANVEIGPYTIIGARVEIGEDCWIAPHVVMNGPTKMGKGNKVFQFASVGEDCQDLKYNGEETFLEIGDNNVFRESCTIHRGTAQDNGTTKIGNNNLLMAYVHVAHDCILGDNIILSNNATLAGHTKLANNVIIGGLSALHQFTRVGEYAMIGGCSAVNKDIPPYFMASGNYVQAQGINSVGLKRRGFSSAAIMEIKRAYKALCRDGNSLEDAKNIIAAKVKETPELKVLHDFLNEESRGIVR</sequence>
<feature type="domain" description="UDP N-acetylglucosamine O-acyltransferase C-terminal" evidence="7">
    <location>
        <begin position="184"/>
        <end position="265"/>
    </location>
</feature>
<name>A0ABQ6DW94_9GAMM</name>
<comment type="similarity">
    <text evidence="6">Belongs to the transferase hexapeptide repeat family. LpxA subfamily.</text>
</comment>
<dbReference type="PIRSF" id="PIRSF000456">
    <property type="entry name" value="UDP-GlcNAc_acltr"/>
    <property type="match status" value="1"/>
</dbReference>
<dbReference type="InterPro" id="IPR001451">
    <property type="entry name" value="Hexapep"/>
</dbReference>
<comment type="subcellular location">
    <subcellularLocation>
        <location evidence="6">Cytoplasm</location>
    </subcellularLocation>
</comment>
<dbReference type="InterPro" id="IPR011004">
    <property type="entry name" value="Trimer_LpxA-like_sf"/>
</dbReference>
<accession>A0ABQ6DW94</accession>